<dbReference type="STRING" id="1408157.A0A1J7JVK8"/>
<evidence type="ECO:0000259" key="2">
    <source>
        <dbReference type="Pfam" id="PF24483"/>
    </source>
</evidence>
<accession>A0A1J7JVK8</accession>
<protein>
    <recommendedName>
        <fullName evidence="2">DUF7582 domain-containing protein</fullName>
    </recommendedName>
</protein>
<evidence type="ECO:0000256" key="1">
    <source>
        <dbReference type="SAM" id="MobiDB-lite"/>
    </source>
</evidence>
<feature type="domain" description="DUF7582" evidence="2">
    <location>
        <begin position="196"/>
        <end position="343"/>
    </location>
</feature>
<dbReference type="Pfam" id="PF24483">
    <property type="entry name" value="DUF7582"/>
    <property type="match status" value="1"/>
</dbReference>
<reference evidence="3 4" key="1">
    <citation type="submission" date="2016-10" db="EMBL/GenBank/DDBJ databases">
        <title>Draft genome sequence of Coniochaeta ligniaria NRRL30616, a lignocellulolytic fungus for bioabatement of inhibitors in plant biomass hydrolysates.</title>
        <authorList>
            <consortium name="DOE Joint Genome Institute"/>
            <person name="Jimenez D.J."/>
            <person name="Hector R.E."/>
            <person name="Riley R."/>
            <person name="Sun H."/>
            <person name="Grigoriev I.V."/>
            <person name="Van Elsas J.D."/>
            <person name="Nichols N.N."/>
        </authorList>
    </citation>
    <scope>NUCLEOTIDE SEQUENCE [LARGE SCALE GENOMIC DNA]</scope>
    <source>
        <strain evidence="3 4">NRRL 30616</strain>
    </source>
</reference>
<dbReference type="InterPro" id="IPR056004">
    <property type="entry name" value="DUF7582"/>
</dbReference>
<dbReference type="InParanoid" id="A0A1J7JVK8"/>
<dbReference type="Proteomes" id="UP000182658">
    <property type="component" value="Unassembled WGS sequence"/>
</dbReference>
<keyword evidence="4" id="KW-1185">Reference proteome</keyword>
<name>A0A1J7JVK8_9PEZI</name>
<feature type="region of interest" description="Disordered" evidence="1">
    <location>
        <begin position="349"/>
        <end position="379"/>
    </location>
</feature>
<sequence>MSPKYCISSPLEAGTSILDGRSMPSHVNSALEYTSKRLARKDIHLTLVIVRRDYQLPSKANSPGWPNSLASPLGVVNSSLPSSATKATTGNSAFSLTSIKNIVRSNTFPGLRTGMISPALSVSSMSSMASTASTTSTVESSIGSSGRWPLSPTTPYSLNMPATPATPHSEVSMSTHTTTDASSAVSGIDGPLSPNSFGVRLVQTSPVSLKEEKVLKQTMQRAERKFHLGPDWFPPAVAPSECGLTADLIHRSLAQNELIFSSTGLSLLTLDHLYTFKSALSSYAATQSSCMLEDAVDELRRLVLAQGGRKLRKSVLQSSFTWLGPVSDSALSDVSRMYRRAYGGVAGESGLENDVDAPAKNNSTSASWPLPDEPTSPASPLLGITKPVALRMPMLTLQTTFNTKPMLPKLPYEDEEDGELTAKPISSHPSRQHRWTQRWNSLVGIDGRLATPPLEQQRNSQQGPMTPNGYEDISPITRGEWGFLFQGETWQNGRTVTVERC</sequence>
<dbReference type="AlphaFoldDB" id="A0A1J7JVK8"/>
<dbReference type="OrthoDB" id="5350192at2759"/>
<evidence type="ECO:0000313" key="4">
    <source>
        <dbReference type="Proteomes" id="UP000182658"/>
    </source>
</evidence>
<proteinExistence type="predicted"/>
<evidence type="ECO:0000313" key="3">
    <source>
        <dbReference type="EMBL" id="OIW34080.1"/>
    </source>
</evidence>
<dbReference type="EMBL" id="KV875094">
    <property type="protein sequence ID" value="OIW34080.1"/>
    <property type="molecule type" value="Genomic_DNA"/>
</dbReference>
<organism evidence="3 4">
    <name type="scientific">Coniochaeta ligniaria NRRL 30616</name>
    <dbReference type="NCBI Taxonomy" id="1408157"/>
    <lineage>
        <taxon>Eukaryota</taxon>
        <taxon>Fungi</taxon>
        <taxon>Dikarya</taxon>
        <taxon>Ascomycota</taxon>
        <taxon>Pezizomycotina</taxon>
        <taxon>Sordariomycetes</taxon>
        <taxon>Sordariomycetidae</taxon>
        <taxon>Coniochaetales</taxon>
        <taxon>Coniochaetaceae</taxon>
        <taxon>Coniochaeta</taxon>
    </lineage>
</organism>
<gene>
    <name evidence="3" type="ORF">CONLIGDRAFT_591886</name>
</gene>